<feature type="compositionally biased region" description="Polar residues" evidence="4">
    <location>
        <begin position="505"/>
        <end position="543"/>
    </location>
</feature>
<protein>
    <submittedName>
        <fullName evidence="6">Dna repair protein</fullName>
    </submittedName>
</protein>
<feature type="compositionally biased region" description="Polar residues" evidence="4">
    <location>
        <begin position="315"/>
        <end position="325"/>
    </location>
</feature>
<keyword evidence="3" id="KW-0539">Nucleus</keyword>
<dbReference type="AlphaFoldDB" id="S3BWL1"/>
<feature type="compositionally biased region" description="Polar residues" evidence="4">
    <location>
        <begin position="190"/>
        <end position="200"/>
    </location>
</feature>
<dbReference type="GO" id="GO:0005634">
    <property type="term" value="C:nucleus"/>
    <property type="evidence" value="ECO:0007669"/>
    <property type="project" value="UniProtKB-SubCell"/>
</dbReference>
<feature type="region of interest" description="Disordered" evidence="4">
    <location>
        <begin position="174"/>
        <end position="213"/>
    </location>
</feature>
<keyword evidence="2" id="KW-0227">DNA damage</keyword>
<accession>S3BWL1</accession>
<dbReference type="VEuPathDB" id="FungiDB:F503_08170"/>
<dbReference type="PANTHER" id="PTHR15107:SF0">
    <property type="entry name" value="DNA ENDONUCLEASE ACTIVATOR CTP1 C-TERMINAL DOMAIN-CONTAINING PROTEIN"/>
    <property type="match status" value="1"/>
</dbReference>
<feature type="compositionally biased region" description="Basic and acidic residues" evidence="4">
    <location>
        <begin position="81"/>
        <end position="92"/>
    </location>
</feature>
<evidence type="ECO:0000256" key="4">
    <source>
        <dbReference type="SAM" id="MobiDB-lite"/>
    </source>
</evidence>
<evidence type="ECO:0000259" key="5">
    <source>
        <dbReference type="Pfam" id="PF08573"/>
    </source>
</evidence>
<keyword evidence="7" id="KW-1185">Reference proteome</keyword>
<dbReference type="EMBL" id="KE148155">
    <property type="protein sequence ID" value="EPE05639.1"/>
    <property type="molecule type" value="Genomic_DNA"/>
</dbReference>
<dbReference type="Pfam" id="PF08573">
    <property type="entry name" value="SAE2"/>
    <property type="match status" value="1"/>
</dbReference>
<feature type="compositionally biased region" description="Polar residues" evidence="4">
    <location>
        <begin position="288"/>
        <end position="299"/>
    </location>
</feature>
<name>S3BWL1_OPHP1</name>
<dbReference type="GO" id="GO:0010792">
    <property type="term" value="P:DNA double-strand break processing involved in repair via single-strand annealing"/>
    <property type="evidence" value="ECO:0007669"/>
    <property type="project" value="TreeGrafter"/>
</dbReference>
<dbReference type="eggNOG" id="ENOG502S92Z">
    <property type="taxonomic scope" value="Eukaryota"/>
</dbReference>
<feature type="compositionally biased region" description="Pro residues" evidence="4">
    <location>
        <begin position="435"/>
        <end position="451"/>
    </location>
</feature>
<dbReference type="Proteomes" id="UP000016923">
    <property type="component" value="Unassembled WGS sequence"/>
</dbReference>
<feature type="compositionally biased region" description="Basic and acidic residues" evidence="4">
    <location>
        <begin position="326"/>
        <end position="337"/>
    </location>
</feature>
<dbReference type="InterPro" id="IPR013882">
    <property type="entry name" value="Ctp1_C"/>
</dbReference>
<evidence type="ECO:0000256" key="3">
    <source>
        <dbReference type="ARBA" id="ARBA00023242"/>
    </source>
</evidence>
<feature type="compositionally biased region" description="Basic and acidic residues" evidence="4">
    <location>
        <begin position="345"/>
        <end position="360"/>
    </location>
</feature>
<organism evidence="6 7">
    <name type="scientific">Ophiostoma piceae (strain UAMH 11346)</name>
    <name type="common">Sap stain fungus</name>
    <dbReference type="NCBI Taxonomy" id="1262450"/>
    <lineage>
        <taxon>Eukaryota</taxon>
        <taxon>Fungi</taxon>
        <taxon>Dikarya</taxon>
        <taxon>Ascomycota</taxon>
        <taxon>Pezizomycotina</taxon>
        <taxon>Sordariomycetes</taxon>
        <taxon>Sordariomycetidae</taxon>
        <taxon>Ophiostomatales</taxon>
        <taxon>Ophiostomataceae</taxon>
        <taxon>Ophiostoma</taxon>
    </lineage>
</organism>
<dbReference type="STRING" id="1262450.S3BWL1"/>
<dbReference type="OrthoDB" id="5801062at2759"/>
<feature type="region of interest" description="Disordered" evidence="4">
    <location>
        <begin position="248"/>
        <end position="617"/>
    </location>
</feature>
<proteinExistence type="predicted"/>
<sequence length="815" mass="88632">MDPVNDGIRQRRVDLVRSIEQALSGIDESLATEINAVNALWQSKYDTLLADSVAREKTHDEIHKDLSSQISRLEATLAQGESERQARDESKSRPSAVWAGVAKDHGTDGSGGMANGSVAELRQIHEKLRQRYDTVRGQLNSVVKVAQTRKEQIVGWIKYADSLEAKIQRLEKKRSRPHAASVLLPHTDPATASSTRGTTPSMPPTPVTLEKPRPLHIHTEVEKPMMSASFSSSSSSFLGITASFSDDVVAPEGGSSHKDDDKPEEEPELPVRVSAADNDEQSNEAALESTQGDPSSDGSPPQLPDLGELPGLSQLPMSRATNITATKERHTYVKEEPSSDGLEVMWERPVKRSRTDDRSATPHTPIVPPATKRERDAPKNGSLASIARFRESQESVDLDEGQLTVATPRKRQLYLGQLASERESDGSSNSLHSVPPAPGPPPPAPALPVPLAPVSVNIRRGTMDPLTRMKSLKRGIESVAEDNEGYSTPDGTPRRTAMEPPPSTGKASRLNSLLNSRPAESSPVITGTGRRSPSKRQNQNASDSPLARSFGPAPPPRLLPRLRDANSPFPKTPGAGTSGAAATTHSQASARTGTAVHTPASSKSRPRASHDPLTTPTVNSLTAALNAAKAESAARKAAPPLRGKAMDQLKIDDFKINPAMNNGDTFAYNEVVRGRTDRANLAGCTDPQCCGKVFRGMATSELDAAGQAHVDRPEGIALMERHLGDEACKLTGMGSEDRRVLWVEARTKELADKYGKHRHRYHRRASPPGFWDTDFPTTQEEEYNRAEAEKVERLTVQERYREAMKPSGRWLFRDE</sequence>
<dbReference type="PANTHER" id="PTHR15107">
    <property type="entry name" value="RETINOBLASTOMA BINDING PROTEIN 8"/>
    <property type="match status" value="1"/>
</dbReference>
<comment type="subcellular location">
    <subcellularLocation>
        <location evidence="1">Nucleus</location>
    </subcellularLocation>
</comment>
<dbReference type="GO" id="GO:0003684">
    <property type="term" value="F:damaged DNA binding"/>
    <property type="evidence" value="ECO:0007669"/>
    <property type="project" value="TreeGrafter"/>
</dbReference>
<evidence type="ECO:0000313" key="6">
    <source>
        <dbReference type="EMBL" id="EPE05639.1"/>
    </source>
</evidence>
<gene>
    <name evidence="6" type="ORF">F503_08170</name>
</gene>
<evidence type="ECO:0000256" key="1">
    <source>
        <dbReference type="ARBA" id="ARBA00004123"/>
    </source>
</evidence>
<dbReference type="InterPro" id="IPR033316">
    <property type="entry name" value="RBBP8-like"/>
</dbReference>
<evidence type="ECO:0000313" key="7">
    <source>
        <dbReference type="Proteomes" id="UP000016923"/>
    </source>
</evidence>
<reference evidence="6 7" key="1">
    <citation type="journal article" date="2013" name="BMC Genomics">
        <title>The genome and transcriptome of the pine saprophyte Ophiostoma piceae, and a comparison with the bark beetle-associated pine pathogen Grosmannia clavigera.</title>
        <authorList>
            <person name="Haridas S."/>
            <person name="Wang Y."/>
            <person name="Lim L."/>
            <person name="Massoumi Alamouti S."/>
            <person name="Jackman S."/>
            <person name="Docking R."/>
            <person name="Robertson G."/>
            <person name="Birol I."/>
            <person name="Bohlmann J."/>
            <person name="Breuil C."/>
        </authorList>
    </citation>
    <scope>NUCLEOTIDE SEQUENCE [LARGE SCALE GENOMIC DNA]</scope>
    <source>
        <strain evidence="6 7">UAMH 11346</strain>
    </source>
</reference>
<feature type="region of interest" description="Disordered" evidence="4">
    <location>
        <begin position="77"/>
        <end position="115"/>
    </location>
</feature>
<feature type="domain" description="DNA endonuclease activator Ctp1 C-terminal" evidence="5">
    <location>
        <begin position="667"/>
        <end position="780"/>
    </location>
</feature>
<evidence type="ECO:0000256" key="2">
    <source>
        <dbReference type="ARBA" id="ARBA00022763"/>
    </source>
</evidence>
<feature type="compositionally biased region" description="Low complexity" evidence="4">
    <location>
        <begin position="574"/>
        <end position="590"/>
    </location>
</feature>
<dbReference type="HOGENOM" id="CLU_018738_0_0_1"/>